<dbReference type="PANTHER" id="PTHR47915">
    <property type="entry name" value="SI:DKEY-19B23.7"/>
    <property type="match status" value="1"/>
</dbReference>
<accession>A0A1Y1W4N2</accession>
<dbReference type="RefSeq" id="XP_040742295.1">
    <property type="nucleotide sequence ID" value="XM_040890426.1"/>
</dbReference>
<dbReference type="AlphaFoldDB" id="A0A1Y1W4N2"/>
<gene>
    <name evidence="2" type="ORF">DL89DRAFT_293761</name>
</gene>
<comment type="caution">
    <text evidence="2">The sequence shown here is derived from an EMBL/GenBank/DDBJ whole genome shotgun (WGS) entry which is preliminary data.</text>
</comment>
<sequence length="155" mass="18341">MYIRSREEVIMRIYRRDGVSKQTKPPVSSLTICDYVTSKDDKDGISFMLAGYPRYRCPYVWPKTDHESLLHTGRNQRLGRDLPLKMETELIVTAVNPPPENPFLERVVVTGAMLEFQRRIYLRHYYFSNMVLDDIKKLQHRHFRDINTLRDGAHV</sequence>
<name>A0A1Y1W4N2_9FUNG</name>
<evidence type="ECO:0000259" key="1">
    <source>
        <dbReference type="Pfam" id="PF25377"/>
    </source>
</evidence>
<protein>
    <recommendedName>
        <fullName evidence="1">DUF7886 domain-containing protein</fullName>
    </recommendedName>
</protein>
<evidence type="ECO:0000313" key="2">
    <source>
        <dbReference type="EMBL" id="ORX68513.1"/>
    </source>
</evidence>
<dbReference type="Proteomes" id="UP000193922">
    <property type="component" value="Unassembled WGS sequence"/>
</dbReference>
<dbReference type="Pfam" id="PF25377">
    <property type="entry name" value="DUF7886"/>
    <property type="match status" value="1"/>
</dbReference>
<dbReference type="InterPro" id="IPR057208">
    <property type="entry name" value="DUF7886"/>
</dbReference>
<organism evidence="2 3">
    <name type="scientific">Linderina pennispora</name>
    <dbReference type="NCBI Taxonomy" id="61395"/>
    <lineage>
        <taxon>Eukaryota</taxon>
        <taxon>Fungi</taxon>
        <taxon>Fungi incertae sedis</taxon>
        <taxon>Zoopagomycota</taxon>
        <taxon>Kickxellomycotina</taxon>
        <taxon>Kickxellomycetes</taxon>
        <taxon>Kickxellales</taxon>
        <taxon>Kickxellaceae</taxon>
        <taxon>Linderina</taxon>
    </lineage>
</organism>
<feature type="domain" description="DUF7886" evidence="1">
    <location>
        <begin position="39"/>
        <end position="88"/>
    </location>
</feature>
<evidence type="ECO:0000313" key="3">
    <source>
        <dbReference type="Proteomes" id="UP000193922"/>
    </source>
</evidence>
<proteinExistence type="predicted"/>
<keyword evidence="3" id="KW-1185">Reference proteome</keyword>
<dbReference type="PANTHER" id="PTHR47915:SF1">
    <property type="entry name" value="SI:DKEY-19B23.7"/>
    <property type="match status" value="1"/>
</dbReference>
<dbReference type="EMBL" id="MCFD01000009">
    <property type="protein sequence ID" value="ORX68513.1"/>
    <property type="molecule type" value="Genomic_DNA"/>
</dbReference>
<dbReference type="GeneID" id="63807074"/>
<reference evidence="2 3" key="1">
    <citation type="submission" date="2016-07" db="EMBL/GenBank/DDBJ databases">
        <title>Pervasive Adenine N6-methylation of Active Genes in Fungi.</title>
        <authorList>
            <consortium name="DOE Joint Genome Institute"/>
            <person name="Mondo S.J."/>
            <person name="Dannebaum R.O."/>
            <person name="Kuo R.C."/>
            <person name="Labutti K."/>
            <person name="Haridas S."/>
            <person name="Kuo A."/>
            <person name="Salamov A."/>
            <person name="Ahrendt S.R."/>
            <person name="Lipzen A."/>
            <person name="Sullivan W."/>
            <person name="Andreopoulos W.B."/>
            <person name="Clum A."/>
            <person name="Lindquist E."/>
            <person name="Daum C."/>
            <person name="Ramamoorthy G.K."/>
            <person name="Gryganskyi A."/>
            <person name="Culley D."/>
            <person name="Magnuson J.K."/>
            <person name="James T.Y."/>
            <person name="O'Malley M.A."/>
            <person name="Stajich J.E."/>
            <person name="Spatafora J.W."/>
            <person name="Visel A."/>
            <person name="Grigoriev I.V."/>
        </authorList>
    </citation>
    <scope>NUCLEOTIDE SEQUENCE [LARGE SCALE GENOMIC DNA]</scope>
    <source>
        <strain evidence="2 3">ATCC 12442</strain>
    </source>
</reference>
<dbReference type="OrthoDB" id="239865at2759"/>